<evidence type="ECO:0000313" key="4">
    <source>
        <dbReference type="Proteomes" id="UP000193648"/>
    </source>
</evidence>
<dbReference type="InParanoid" id="A0A1Y2GZT4"/>
<reference evidence="3 4" key="1">
    <citation type="submission" date="2016-07" db="EMBL/GenBank/DDBJ databases">
        <title>Pervasive Adenine N6-methylation of Active Genes in Fungi.</title>
        <authorList>
            <consortium name="DOE Joint Genome Institute"/>
            <person name="Mondo S.J."/>
            <person name="Dannebaum R.O."/>
            <person name="Kuo R.C."/>
            <person name="Labutti K."/>
            <person name="Haridas S."/>
            <person name="Kuo A."/>
            <person name="Salamov A."/>
            <person name="Ahrendt S.R."/>
            <person name="Lipzen A."/>
            <person name="Sullivan W."/>
            <person name="Andreopoulos W.B."/>
            <person name="Clum A."/>
            <person name="Lindquist E."/>
            <person name="Daum C."/>
            <person name="Ramamoorthy G.K."/>
            <person name="Gryganskyi A."/>
            <person name="Culley D."/>
            <person name="Magnuson J.K."/>
            <person name="James T.Y."/>
            <person name="O'Malley M.A."/>
            <person name="Stajich J.E."/>
            <person name="Spatafora J.W."/>
            <person name="Visel A."/>
            <person name="Grigoriev I.V."/>
        </authorList>
    </citation>
    <scope>NUCLEOTIDE SEQUENCE [LARGE SCALE GENOMIC DNA]</scope>
    <source>
        <strain evidence="3 4">NRRL 3116</strain>
    </source>
</reference>
<evidence type="ECO:0000256" key="1">
    <source>
        <dbReference type="SAM" id="MobiDB-lite"/>
    </source>
</evidence>
<feature type="region of interest" description="Disordered" evidence="1">
    <location>
        <begin position="1"/>
        <end position="37"/>
    </location>
</feature>
<comment type="caution">
    <text evidence="3">The sequence shown here is derived from an EMBL/GenBank/DDBJ whole genome shotgun (WGS) entry which is preliminary data.</text>
</comment>
<name>A0A1Y2GZT4_9FUNG</name>
<dbReference type="AlphaFoldDB" id="A0A1Y2GZT4"/>
<organism evidence="3 4">
    <name type="scientific">Lobosporangium transversale</name>
    <dbReference type="NCBI Taxonomy" id="64571"/>
    <lineage>
        <taxon>Eukaryota</taxon>
        <taxon>Fungi</taxon>
        <taxon>Fungi incertae sedis</taxon>
        <taxon>Mucoromycota</taxon>
        <taxon>Mortierellomycotina</taxon>
        <taxon>Mortierellomycetes</taxon>
        <taxon>Mortierellales</taxon>
        <taxon>Mortierellaceae</taxon>
        <taxon>Lobosporangium</taxon>
    </lineage>
</organism>
<protein>
    <submittedName>
        <fullName evidence="3">Uncharacterized protein</fullName>
    </submittedName>
</protein>
<accession>A0A1Y2GZT4</accession>
<dbReference type="EMBL" id="MCFF01000014">
    <property type="protein sequence ID" value="ORZ19062.1"/>
    <property type="molecule type" value="Genomic_DNA"/>
</dbReference>
<dbReference type="RefSeq" id="XP_021885521.1">
    <property type="nucleotide sequence ID" value="XM_022019454.1"/>
</dbReference>
<dbReference type="GeneID" id="33561299"/>
<dbReference type="EMBL" id="MCFF01000003">
    <property type="protein sequence ID" value="ORZ27818.1"/>
    <property type="molecule type" value="Genomic_DNA"/>
</dbReference>
<feature type="compositionally biased region" description="Polar residues" evidence="1">
    <location>
        <begin position="13"/>
        <end position="28"/>
    </location>
</feature>
<keyword evidence="4" id="KW-1185">Reference proteome</keyword>
<dbReference type="Proteomes" id="UP000193648">
    <property type="component" value="Unassembled WGS sequence"/>
</dbReference>
<gene>
    <name evidence="3" type="ORF">BCR41DRAFT_121932</name>
    <name evidence="2" type="ORF">BCR41DRAFT_37364</name>
</gene>
<evidence type="ECO:0000313" key="2">
    <source>
        <dbReference type="EMBL" id="ORZ19062.1"/>
    </source>
</evidence>
<proteinExistence type="predicted"/>
<evidence type="ECO:0000313" key="3">
    <source>
        <dbReference type="EMBL" id="ORZ27818.1"/>
    </source>
</evidence>
<sequence length="61" mass="7042">MIQALFLGRNPKPHSNSHCSQRSTSPGQSLIPRSHAHSQNRILLDHQRDLFHLHHPTDYPQ</sequence>